<gene>
    <name evidence="2" type="ORF">FPZ11_16685</name>
</gene>
<organism evidence="2 3">
    <name type="scientific">Humibacter ginsenosidimutans</name>
    <dbReference type="NCBI Taxonomy" id="2599293"/>
    <lineage>
        <taxon>Bacteria</taxon>
        <taxon>Bacillati</taxon>
        <taxon>Actinomycetota</taxon>
        <taxon>Actinomycetes</taxon>
        <taxon>Micrococcales</taxon>
        <taxon>Microbacteriaceae</taxon>
        <taxon>Humibacter</taxon>
    </lineage>
</organism>
<accession>A0A5B8M7L4</accession>
<protein>
    <submittedName>
        <fullName evidence="2">Extracellular solute-binding protein</fullName>
    </submittedName>
</protein>
<evidence type="ECO:0000256" key="1">
    <source>
        <dbReference type="SAM" id="SignalP"/>
    </source>
</evidence>
<feature type="chain" id="PRO_5039548089" evidence="1">
    <location>
        <begin position="23"/>
        <end position="388"/>
    </location>
</feature>
<dbReference type="PANTHER" id="PTHR42779">
    <property type="entry name" value="PROTEIN YNJB"/>
    <property type="match status" value="1"/>
</dbReference>
<dbReference type="SUPFAM" id="SSF53850">
    <property type="entry name" value="Periplasmic binding protein-like II"/>
    <property type="match status" value="1"/>
</dbReference>
<feature type="signal peptide" evidence="1">
    <location>
        <begin position="1"/>
        <end position="22"/>
    </location>
</feature>
<dbReference type="PANTHER" id="PTHR42779:SF1">
    <property type="entry name" value="PROTEIN YNJB"/>
    <property type="match status" value="1"/>
</dbReference>
<name>A0A5B8M7L4_9MICO</name>
<dbReference type="EMBL" id="CP042305">
    <property type="protein sequence ID" value="QDZ16179.1"/>
    <property type="molecule type" value="Genomic_DNA"/>
</dbReference>
<dbReference type="OrthoDB" id="3239593at2"/>
<dbReference type="AlphaFoldDB" id="A0A5B8M7L4"/>
<reference evidence="2 3" key="1">
    <citation type="submission" date="2019-07" db="EMBL/GenBank/DDBJ databases">
        <title>Full genome sequence of Humibacter sp. WJ7-1.</title>
        <authorList>
            <person name="Im W.-T."/>
        </authorList>
    </citation>
    <scope>NUCLEOTIDE SEQUENCE [LARGE SCALE GENOMIC DNA]</scope>
    <source>
        <strain evidence="2 3">WJ7-1</strain>
    </source>
</reference>
<dbReference type="RefSeq" id="WP_146322183.1">
    <property type="nucleotide sequence ID" value="NZ_CP042305.1"/>
</dbReference>
<dbReference type="PROSITE" id="PS51257">
    <property type="entry name" value="PROKAR_LIPOPROTEIN"/>
    <property type="match status" value="1"/>
</dbReference>
<dbReference type="Pfam" id="PF13416">
    <property type="entry name" value="SBP_bac_8"/>
    <property type="match status" value="1"/>
</dbReference>
<evidence type="ECO:0000313" key="3">
    <source>
        <dbReference type="Proteomes" id="UP000320216"/>
    </source>
</evidence>
<dbReference type="Proteomes" id="UP000320216">
    <property type="component" value="Chromosome"/>
</dbReference>
<dbReference type="KEGG" id="huw:FPZ11_16685"/>
<proteinExistence type="predicted"/>
<keyword evidence="3" id="KW-1185">Reference proteome</keyword>
<evidence type="ECO:0000313" key="2">
    <source>
        <dbReference type="EMBL" id="QDZ16179.1"/>
    </source>
</evidence>
<sequence length="388" mass="40974">MKQSHRFVVAAAAVSAAALVLAGCVQSSGGSTGGGGSSDSASKKLTVFISADTNIQDLWQKDLIPAFEKANPGYQVGVDFDLHGLHDQQTVAKLTAATVQKKDPGYDIVDAGFVSQIAASGLLTAVDTKNLPGLKDVPAAITKAGGHDGIPYRASSVVLAYNTKTVPTPPKTLDDLLAWIKAHPGKFTYNSPDSGGSGQSFVTTVLDKYLSAADQEKMETTYTPDLESKWDQGFSTLASLNPYVYQKGVYPNGNNQALDLLASGQIDMVPVWSDQFVTGKKNGQIPSNIAYTQISDPALTGGASYLGIPKASPRQAGALKLASWLLTPSAQAIIANDVAGYPVINLDKLPQDIQTQFKDADIAHLRPSYFASTVSDVNKLWSQKVPGK</sequence>
<keyword evidence="1" id="KW-0732">Signal</keyword>
<dbReference type="Gene3D" id="3.40.190.10">
    <property type="entry name" value="Periplasmic binding protein-like II"/>
    <property type="match status" value="1"/>
</dbReference>
<dbReference type="InterPro" id="IPR006059">
    <property type="entry name" value="SBP"/>
</dbReference>